<keyword evidence="1" id="KW-0812">Transmembrane</keyword>
<feature type="transmembrane region" description="Helical" evidence="1">
    <location>
        <begin position="52"/>
        <end position="72"/>
    </location>
</feature>
<feature type="domain" description="2TM" evidence="2">
    <location>
        <begin position="13"/>
        <end position="92"/>
    </location>
</feature>
<evidence type="ECO:0000256" key="1">
    <source>
        <dbReference type="SAM" id="Phobius"/>
    </source>
</evidence>
<keyword evidence="3" id="KW-0808">Transferase</keyword>
<comment type="caution">
    <text evidence="3">The sequence shown here is derived from an EMBL/GenBank/DDBJ whole genome shotgun (WGS) entry which is preliminary data.</text>
</comment>
<dbReference type="EMBL" id="LJVE01000068">
    <property type="protein sequence ID" value="KPL14076.1"/>
    <property type="molecule type" value="Genomic_DNA"/>
</dbReference>
<dbReference type="GO" id="GO:0016301">
    <property type="term" value="F:kinase activity"/>
    <property type="evidence" value="ECO:0007669"/>
    <property type="project" value="UniProtKB-KW"/>
</dbReference>
<organism evidence="3 4">
    <name type="scientific">candidate division WOR_3 bacterium SM1_77</name>
    <dbReference type="NCBI Taxonomy" id="1703778"/>
    <lineage>
        <taxon>Bacteria</taxon>
        <taxon>Bacteria division WOR-3</taxon>
    </lineage>
</organism>
<dbReference type="AlphaFoldDB" id="A0A0S8JYD1"/>
<dbReference type="Pfam" id="PF13239">
    <property type="entry name" value="2TM"/>
    <property type="match status" value="1"/>
</dbReference>
<evidence type="ECO:0000313" key="4">
    <source>
        <dbReference type="Proteomes" id="UP000050975"/>
    </source>
</evidence>
<keyword evidence="3" id="KW-0418">Kinase</keyword>
<dbReference type="InterPro" id="IPR025698">
    <property type="entry name" value="2TM_dom"/>
</dbReference>
<keyword evidence="1" id="KW-1133">Transmembrane helix</keyword>
<name>A0A0S8JYD1_UNCW3</name>
<keyword evidence="1" id="KW-0472">Membrane</keyword>
<sequence length="96" mass="11486">MKEQQKVEQEMYERARKRVEELKSFYSHLFVYLAVNTGLFLLNIITSPRHLWFFWPLIGWGIGLTIHGLSVFGTQKLLGKDWEERKISEIMDKEKK</sequence>
<gene>
    <name evidence="3" type="ORF">AMJ74_04090</name>
</gene>
<feature type="transmembrane region" description="Helical" evidence="1">
    <location>
        <begin position="25"/>
        <end position="46"/>
    </location>
</feature>
<dbReference type="Proteomes" id="UP000050975">
    <property type="component" value="Unassembled WGS sequence"/>
</dbReference>
<proteinExistence type="predicted"/>
<accession>A0A0S8JYD1</accession>
<evidence type="ECO:0000313" key="3">
    <source>
        <dbReference type="EMBL" id="KPL14076.1"/>
    </source>
</evidence>
<evidence type="ECO:0000259" key="2">
    <source>
        <dbReference type="Pfam" id="PF13239"/>
    </source>
</evidence>
<reference evidence="3 4" key="1">
    <citation type="journal article" date="2015" name="Microbiome">
        <title>Genomic resolution of linkages in carbon, nitrogen, and sulfur cycling among widespread estuary sediment bacteria.</title>
        <authorList>
            <person name="Baker B.J."/>
            <person name="Lazar C.S."/>
            <person name="Teske A.P."/>
            <person name="Dick G.J."/>
        </authorList>
    </citation>
    <scope>NUCLEOTIDE SEQUENCE [LARGE SCALE GENOMIC DNA]</scope>
    <source>
        <strain evidence="3">SM1_77</strain>
    </source>
</reference>
<protein>
    <submittedName>
        <fullName evidence="3">Histidine kinase</fullName>
    </submittedName>
</protein>